<evidence type="ECO:0000259" key="3">
    <source>
        <dbReference type="SMART" id="SM00967"/>
    </source>
</evidence>
<dbReference type="SMART" id="SM00967">
    <property type="entry name" value="SpoU_sub_bind"/>
    <property type="match status" value="1"/>
</dbReference>
<organism evidence="4 5">
    <name type="scientific">Pricia mediterranea</name>
    <dbReference type="NCBI Taxonomy" id="3076079"/>
    <lineage>
        <taxon>Bacteria</taxon>
        <taxon>Pseudomonadati</taxon>
        <taxon>Bacteroidota</taxon>
        <taxon>Flavobacteriia</taxon>
        <taxon>Flavobacteriales</taxon>
        <taxon>Flavobacteriaceae</taxon>
        <taxon>Pricia</taxon>
    </lineage>
</organism>
<evidence type="ECO:0000313" key="4">
    <source>
        <dbReference type="EMBL" id="MDT7827950.1"/>
    </source>
</evidence>
<dbReference type="InterPro" id="IPR029028">
    <property type="entry name" value="Alpha/beta_knot_MTases"/>
</dbReference>
<keyword evidence="5" id="KW-1185">Reference proteome</keyword>
<protein>
    <submittedName>
        <fullName evidence="4">23S rRNA (Guanosine(2251)-2'-O)-methyltransferase RlmB</fullName>
    </submittedName>
</protein>
<dbReference type="Pfam" id="PF08032">
    <property type="entry name" value="SpoU_sub_bind"/>
    <property type="match status" value="1"/>
</dbReference>
<keyword evidence="2" id="KW-0808">Transferase</keyword>
<dbReference type="EMBL" id="JAVTTP010000001">
    <property type="protein sequence ID" value="MDT7827950.1"/>
    <property type="molecule type" value="Genomic_DNA"/>
</dbReference>
<dbReference type="SUPFAM" id="SSF75217">
    <property type="entry name" value="alpha/beta knot"/>
    <property type="match status" value="1"/>
</dbReference>
<evidence type="ECO:0000256" key="1">
    <source>
        <dbReference type="ARBA" id="ARBA00022603"/>
    </source>
</evidence>
<sequence length="247" mass="26990">MQNTTHVYGIRAVLEAINSEEPIDKVFIQRGLKGDLSKQLEAMVRKKGIHSSYVPIEKLNRLTKNNHQGVVAQVSPIQFHTLEPLVEQVLKSDRTPLFLLLDQVSDVRNFGAIIRTAECSGVDGIIIPKKGAAPVTADTIKTSAGAAFKIPIAKVDHIKDAVFYLQASGIPVLAATEKTDKTVYDITFDGPCAIVMGSEDRGISPSILKTVDQLAKLPLLGEIESLNVSVACAVFLYEVVRQRRFKV</sequence>
<dbReference type="InterPro" id="IPR001537">
    <property type="entry name" value="SpoU_MeTrfase"/>
</dbReference>
<dbReference type="InterPro" id="IPR029064">
    <property type="entry name" value="Ribosomal_eL30-like_sf"/>
</dbReference>
<gene>
    <name evidence="4" type="primary">rlmB</name>
    <name evidence="4" type="ORF">RQM65_04645</name>
</gene>
<dbReference type="InterPro" id="IPR013123">
    <property type="entry name" value="SpoU_subst-bd"/>
</dbReference>
<comment type="caution">
    <text evidence="4">The sequence shown here is derived from an EMBL/GenBank/DDBJ whole genome shotgun (WGS) entry which is preliminary data.</text>
</comment>
<dbReference type="PANTHER" id="PTHR46429:SF1">
    <property type="entry name" value="23S RRNA (GUANOSINE-2'-O-)-METHYLTRANSFERASE RLMB"/>
    <property type="match status" value="1"/>
</dbReference>
<name>A0ABU3L2I6_9FLAO</name>
<evidence type="ECO:0000256" key="2">
    <source>
        <dbReference type="ARBA" id="ARBA00022679"/>
    </source>
</evidence>
<feature type="domain" description="RNA 2-O ribose methyltransferase substrate binding" evidence="3">
    <location>
        <begin position="6"/>
        <end position="80"/>
    </location>
</feature>
<dbReference type="Gene3D" id="3.30.1330.30">
    <property type="match status" value="1"/>
</dbReference>
<accession>A0ABU3L2I6</accession>
<proteinExistence type="predicted"/>
<dbReference type="Pfam" id="PF00588">
    <property type="entry name" value="SpoU_methylase"/>
    <property type="match status" value="1"/>
</dbReference>
<dbReference type="Gene3D" id="3.40.1280.10">
    <property type="match status" value="1"/>
</dbReference>
<dbReference type="InterPro" id="IPR029026">
    <property type="entry name" value="tRNA_m1G_MTases_N"/>
</dbReference>
<evidence type="ECO:0000313" key="5">
    <source>
        <dbReference type="Proteomes" id="UP001250656"/>
    </source>
</evidence>
<dbReference type="Proteomes" id="UP001250656">
    <property type="component" value="Unassembled WGS sequence"/>
</dbReference>
<dbReference type="CDD" id="cd18103">
    <property type="entry name" value="SpoU-like_RlmB"/>
    <property type="match status" value="1"/>
</dbReference>
<dbReference type="PANTHER" id="PTHR46429">
    <property type="entry name" value="23S RRNA (GUANOSINE-2'-O-)-METHYLTRANSFERASE RLMB"/>
    <property type="match status" value="1"/>
</dbReference>
<dbReference type="InterPro" id="IPR004441">
    <property type="entry name" value="rRNA_MeTrfase_TrmH"/>
</dbReference>
<dbReference type="RefSeq" id="WP_314013082.1">
    <property type="nucleotide sequence ID" value="NZ_JAVTTP010000001.1"/>
</dbReference>
<reference evidence="4 5" key="1">
    <citation type="submission" date="2023-09" db="EMBL/GenBank/DDBJ databases">
        <title>Novel taxa isolated from Blanes Bay.</title>
        <authorList>
            <person name="Rey-Velasco X."/>
            <person name="Lucena T."/>
        </authorList>
    </citation>
    <scope>NUCLEOTIDE SEQUENCE [LARGE SCALE GENOMIC DNA]</scope>
    <source>
        <strain evidence="4 5">S334</strain>
    </source>
</reference>
<dbReference type="SUPFAM" id="SSF55315">
    <property type="entry name" value="L30e-like"/>
    <property type="match status" value="1"/>
</dbReference>
<dbReference type="NCBIfam" id="TIGR00186">
    <property type="entry name" value="rRNA_methyl_3"/>
    <property type="match status" value="1"/>
</dbReference>
<keyword evidence="1" id="KW-0489">Methyltransferase</keyword>